<dbReference type="GO" id="GO:0016874">
    <property type="term" value="F:ligase activity"/>
    <property type="evidence" value="ECO:0007669"/>
    <property type="project" value="UniProtKB-KW"/>
</dbReference>
<keyword evidence="1 5" id="KW-0436">Ligase</keyword>
<dbReference type="Gene3D" id="3.30.590.20">
    <property type="match status" value="1"/>
</dbReference>
<dbReference type="Pfam" id="PF04107">
    <property type="entry name" value="GCS2"/>
    <property type="match status" value="1"/>
</dbReference>
<evidence type="ECO:0000256" key="4">
    <source>
        <dbReference type="ARBA" id="ARBA00048819"/>
    </source>
</evidence>
<comment type="similarity">
    <text evidence="5">Belongs to the glutamate--cysteine ligase type 2 family. YbdK subfamily.</text>
</comment>
<keyword evidence="2 5" id="KW-0547">Nucleotide-binding</keyword>
<organism evidence="7 8">
    <name type="scientific">Actinoplanes ianthinogenes</name>
    <dbReference type="NCBI Taxonomy" id="122358"/>
    <lineage>
        <taxon>Bacteria</taxon>
        <taxon>Bacillati</taxon>
        <taxon>Actinomycetota</taxon>
        <taxon>Actinomycetes</taxon>
        <taxon>Micromonosporales</taxon>
        <taxon>Micromonosporaceae</taxon>
        <taxon>Actinoplanes</taxon>
    </lineage>
</organism>
<dbReference type="SUPFAM" id="SSF55931">
    <property type="entry name" value="Glutamine synthetase/guanido kinase"/>
    <property type="match status" value="1"/>
</dbReference>
<evidence type="ECO:0000256" key="5">
    <source>
        <dbReference type="HAMAP-Rule" id="MF_01609"/>
    </source>
</evidence>
<dbReference type="PANTHER" id="PTHR36510">
    <property type="entry name" value="GLUTAMATE--CYSTEINE LIGASE 2-RELATED"/>
    <property type="match status" value="1"/>
</dbReference>
<dbReference type="NCBIfam" id="NF010041">
    <property type="entry name" value="PRK13517.1-1"/>
    <property type="match status" value="1"/>
</dbReference>
<evidence type="ECO:0000256" key="1">
    <source>
        <dbReference type="ARBA" id="ARBA00022598"/>
    </source>
</evidence>
<dbReference type="HAMAP" id="MF_01609">
    <property type="entry name" value="Glu_cys_ligase_2"/>
    <property type="match status" value="1"/>
</dbReference>
<dbReference type="Proteomes" id="UP000676967">
    <property type="component" value="Chromosome"/>
</dbReference>
<evidence type="ECO:0000256" key="6">
    <source>
        <dbReference type="SAM" id="MobiDB-lite"/>
    </source>
</evidence>
<reference evidence="7 8" key="1">
    <citation type="submission" date="2020-08" db="EMBL/GenBank/DDBJ databases">
        <title>Whole genome shotgun sequence of Actinoplanes ianthinogenes NBRC 13996.</title>
        <authorList>
            <person name="Komaki H."/>
            <person name="Tamura T."/>
        </authorList>
    </citation>
    <scope>NUCLEOTIDE SEQUENCE [LARGE SCALE GENOMIC DNA]</scope>
    <source>
        <strain evidence="7 8">NBRC 13996</strain>
    </source>
</reference>
<dbReference type="InterPro" id="IPR050141">
    <property type="entry name" value="GCL_type2/YbdK_subfam"/>
</dbReference>
<dbReference type="EC" id="6.3.2.2" evidence="5"/>
<keyword evidence="3 5" id="KW-0067">ATP-binding</keyword>
<accession>A0ABM7M6P9</accession>
<evidence type="ECO:0000313" key="8">
    <source>
        <dbReference type="Proteomes" id="UP000676967"/>
    </source>
</evidence>
<comment type="function">
    <text evidence="5">ATP-dependent carboxylate-amine ligase which exhibits weak glutamate--cysteine ligase activity.</text>
</comment>
<evidence type="ECO:0000256" key="2">
    <source>
        <dbReference type="ARBA" id="ARBA00022741"/>
    </source>
</evidence>
<keyword evidence="8" id="KW-1185">Reference proteome</keyword>
<evidence type="ECO:0000256" key="3">
    <source>
        <dbReference type="ARBA" id="ARBA00022840"/>
    </source>
</evidence>
<dbReference type="InterPro" id="IPR014746">
    <property type="entry name" value="Gln_synth/guanido_kin_cat_dom"/>
</dbReference>
<proteinExistence type="inferred from homology"/>
<protein>
    <recommendedName>
        <fullName evidence="5">Putative glutamate--cysteine ligase 2</fullName>
        <ecNumber evidence="5">6.3.2.2</ecNumber>
    </recommendedName>
    <alternativeName>
        <fullName evidence="5">Gamma-glutamylcysteine synthetase 2</fullName>
        <shortName evidence="5">GCS 2</shortName>
        <shortName evidence="5">Gamma-GCS 2</shortName>
    </alternativeName>
</protein>
<gene>
    <name evidence="7" type="ORF">Aiant_79140</name>
</gene>
<dbReference type="PANTHER" id="PTHR36510:SF1">
    <property type="entry name" value="GLUTAMATE--CYSTEINE LIGASE 2-RELATED"/>
    <property type="match status" value="1"/>
</dbReference>
<dbReference type="InterPro" id="IPR011793">
    <property type="entry name" value="YbdK"/>
</dbReference>
<dbReference type="InterPro" id="IPR006336">
    <property type="entry name" value="GCS2"/>
</dbReference>
<dbReference type="NCBIfam" id="TIGR02050">
    <property type="entry name" value="gshA_cyan_rel"/>
    <property type="match status" value="1"/>
</dbReference>
<evidence type="ECO:0000313" key="7">
    <source>
        <dbReference type="EMBL" id="BCJ47257.1"/>
    </source>
</evidence>
<feature type="region of interest" description="Disordered" evidence="6">
    <location>
        <begin position="1"/>
        <end position="61"/>
    </location>
</feature>
<sequence length="422" mass="43835">MTAPVPAVGAPASSPAPTVGAPASSPAPTVGGPASSPAPTVGGPASSPAPTVGGPAASPGPTVGVEEEFLLLDPVTGHNVPVAEQVLGALPPEARRQSSLEFRRSMVELVTPVCTGLDEVRDSLIALRRAATAAAERSGARLVPVGATPVAEPQRTVADEPRYRAIVEHYGPIAQDAAVCGCHVHVGVADRELAVQVCNHLRVWLPTLEALAGNSPFYAGADTGYASWRCTQLERWPSLGPTPYFASAEDYDRTVQALIVSEVILDPGMVYWYARLSPRYPTVEVRVADACPTVADAVLLAGLVRALVATAIDRVGDGVAAPPIQDCLLTAAHWHAAHDGLSGTLIDPRSGAARPAWDLVDDLVTTVTPALRRHGDLLRVRAGLVRLRRQGTGAARQRYLFARAASLPALLSELAEGSSAAG</sequence>
<comment type="catalytic activity">
    <reaction evidence="4 5">
        <text>L-cysteine + L-glutamate + ATP = gamma-L-glutamyl-L-cysteine + ADP + phosphate + H(+)</text>
        <dbReference type="Rhea" id="RHEA:13285"/>
        <dbReference type="ChEBI" id="CHEBI:15378"/>
        <dbReference type="ChEBI" id="CHEBI:29985"/>
        <dbReference type="ChEBI" id="CHEBI:30616"/>
        <dbReference type="ChEBI" id="CHEBI:35235"/>
        <dbReference type="ChEBI" id="CHEBI:43474"/>
        <dbReference type="ChEBI" id="CHEBI:58173"/>
        <dbReference type="ChEBI" id="CHEBI:456216"/>
        <dbReference type="EC" id="6.3.2.2"/>
    </reaction>
</comment>
<dbReference type="EMBL" id="AP023356">
    <property type="protein sequence ID" value="BCJ47257.1"/>
    <property type="molecule type" value="Genomic_DNA"/>
</dbReference>
<name>A0ABM7M6P9_9ACTN</name>
<dbReference type="RefSeq" id="WP_189334950.1">
    <property type="nucleotide sequence ID" value="NZ_BMQZ01000016.1"/>
</dbReference>
<feature type="compositionally biased region" description="Low complexity" evidence="6">
    <location>
        <begin position="1"/>
        <end position="39"/>
    </location>
</feature>